<dbReference type="STRING" id="1232681.ADIS_1158"/>
<reference evidence="1 2" key="1">
    <citation type="submission" date="2013-02" db="EMBL/GenBank/DDBJ databases">
        <title>A novel strain isolated from Lonar lake, Maharashtra, India.</title>
        <authorList>
            <person name="Singh A."/>
        </authorList>
    </citation>
    <scope>NUCLEOTIDE SEQUENCE [LARGE SCALE GENOMIC DNA]</scope>
    <source>
        <strain evidence="1 2">AK24</strain>
    </source>
</reference>
<keyword evidence="2" id="KW-1185">Reference proteome</keyword>
<sequence length="66" mass="7714">MYNGSFSQKSYKKTTTHEPKPFFCIGRGFGYNGSFLPKHRILKKIKYIHDKIEKTLTAFIDLTFGH</sequence>
<evidence type="ECO:0000313" key="2">
    <source>
        <dbReference type="Proteomes" id="UP000013909"/>
    </source>
</evidence>
<dbReference type="AlphaFoldDB" id="R7ZVW9"/>
<gene>
    <name evidence="1" type="ORF">ADIS_1158</name>
</gene>
<proteinExistence type="predicted"/>
<dbReference type="EMBL" id="AQHR01000040">
    <property type="protein sequence ID" value="EON78295.1"/>
    <property type="molecule type" value="Genomic_DNA"/>
</dbReference>
<protein>
    <submittedName>
        <fullName evidence="1">Uncharacterized protein</fullName>
    </submittedName>
</protein>
<accession>R7ZVW9</accession>
<evidence type="ECO:0000313" key="1">
    <source>
        <dbReference type="EMBL" id="EON78295.1"/>
    </source>
</evidence>
<dbReference type="Proteomes" id="UP000013909">
    <property type="component" value="Unassembled WGS sequence"/>
</dbReference>
<name>R7ZVW9_9BACT</name>
<comment type="caution">
    <text evidence="1">The sequence shown here is derived from an EMBL/GenBank/DDBJ whole genome shotgun (WGS) entry which is preliminary data.</text>
</comment>
<organism evidence="1 2">
    <name type="scientific">Lunatimonas lonarensis</name>
    <dbReference type="NCBI Taxonomy" id="1232681"/>
    <lineage>
        <taxon>Bacteria</taxon>
        <taxon>Pseudomonadati</taxon>
        <taxon>Bacteroidota</taxon>
        <taxon>Cytophagia</taxon>
        <taxon>Cytophagales</taxon>
        <taxon>Cyclobacteriaceae</taxon>
    </lineage>
</organism>